<dbReference type="Gene3D" id="1.20.1050.10">
    <property type="match status" value="1"/>
</dbReference>
<dbReference type="SUPFAM" id="SSF52833">
    <property type="entry name" value="Thioredoxin-like"/>
    <property type="match status" value="1"/>
</dbReference>
<comment type="caution">
    <text evidence="1">The sequence shown here is derived from an EMBL/GenBank/DDBJ whole genome shotgun (WGS) entry which is preliminary data.</text>
</comment>
<evidence type="ECO:0000313" key="2">
    <source>
        <dbReference type="Proteomes" id="UP000708148"/>
    </source>
</evidence>
<proteinExistence type="predicted"/>
<dbReference type="PANTHER" id="PTHR12782">
    <property type="entry name" value="MICROSOMAL PROSTAGLANDIN E SYNTHASE-2"/>
    <property type="match status" value="1"/>
</dbReference>
<organism evidence="1 2">
    <name type="scientific">Ostreobium quekettii</name>
    <dbReference type="NCBI Taxonomy" id="121088"/>
    <lineage>
        <taxon>Eukaryota</taxon>
        <taxon>Viridiplantae</taxon>
        <taxon>Chlorophyta</taxon>
        <taxon>core chlorophytes</taxon>
        <taxon>Ulvophyceae</taxon>
        <taxon>TCBD clade</taxon>
        <taxon>Bryopsidales</taxon>
        <taxon>Ostreobineae</taxon>
        <taxon>Ostreobiaceae</taxon>
        <taxon>Ostreobium</taxon>
    </lineage>
</organism>
<keyword evidence="2" id="KW-1185">Reference proteome</keyword>
<dbReference type="InterPro" id="IPR036282">
    <property type="entry name" value="Glutathione-S-Trfase_C_sf"/>
</dbReference>
<dbReference type="InterPro" id="IPR036249">
    <property type="entry name" value="Thioredoxin-like_sf"/>
</dbReference>
<dbReference type="PANTHER" id="PTHR12782:SF5">
    <property type="entry name" value="PROSTAGLANDIN E SYNTHASE 2"/>
    <property type="match status" value="1"/>
</dbReference>
<accession>A0A8S1JBM4</accession>
<gene>
    <name evidence="1" type="ORF">OSTQU699_LOCUS9683</name>
</gene>
<dbReference type="AlphaFoldDB" id="A0A8S1JBM4"/>
<feature type="non-terminal residue" evidence="1">
    <location>
        <position position="1"/>
    </location>
</feature>
<dbReference type="SUPFAM" id="SSF47616">
    <property type="entry name" value="GST C-terminal domain-like"/>
    <property type="match status" value="1"/>
</dbReference>
<dbReference type="Proteomes" id="UP000708148">
    <property type="component" value="Unassembled WGS sequence"/>
</dbReference>
<dbReference type="Gene3D" id="3.40.30.10">
    <property type="entry name" value="Glutaredoxin"/>
    <property type="match status" value="1"/>
</dbReference>
<dbReference type="GO" id="GO:0005739">
    <property type="term" value="C:mitochondrion"/>
    <property type="evidence" value="ECO:0007669"/>
    <property type="project" value="TreeGrafter"/>
</dbReference>
<dbReference type="EMBL" id="CAJHUC010002754">
    <property type="protein sequence ID" value="CAD7704328.1"/>
    <property type="molecule type" value="Genomic_DNA"/>
</dbReference>
<name>A0A8S1JBM4_9CHLO</name>
<dbReference type="OrthoDB" id="423541at2759"/>
<dbReference type="InterPro" id="IPR034335">
    <property type="entry name" value="PGES2_C"/>
</dbReference>
<reference evidence="1" key="1">
    <citation type="submission" date="2020-12" db="EMBL/GenBank/DDBJ databases">
        <authorList>
            <person name="Iha C."/>
        </authorList>
    </citation>
    <scope>NUCLEOTIDE SEQUENCE</scope>
</reference>
<evidence type="ECO:0008006" key="3">
    <source>
        <dbReference type="Google" id="ProtNLM"/>
    </source>
</evidence>
<protein>
    <recommendedName>
        <fullName evidence="3">Prostaglandin E synthase 2</fullName>
    </recommendedName>
</protein>
<dbReference type="CDD" id="cd03197">
    <property type="entry name" value="GST_C_mPGES2"/>
    <property type="match status" value="1"/>
</dbReference>
<sequence length="224" mass="25732">IPYEVVEVNPLTKQELKWSSFKKVPVVKLGEEKMNESNSIIDAMAEKVEEWKRENQKKSSWFGGAKVSPASTEEEAKWRKWVDDRLMKIITANIYRSWGESWKTFDYITDHGNFNPATRQAARLFGTTLMWRVGKGMPKKYNIQGDLREALYEALDEWADAVGDRDFMGGREANLADLAVFGVMRSIVGTPTFHDMLANSKVLPWYQRMMELVGESSRTNPVVK</sequence>
<evidence type="ECO:0000313" key="1">
    <source>
        <dbReference type="EMBL" id="CAD7704328.1"/>
    </source>
</evidence>